<keyword evidence="1" id="KW-0812">Transmembrane</keyword>
<dbReference type="EMBL" id="CAJJDM010000087">
    <property type="protein sequence ID" value="CAD8089573.1"/>
    <property type="molecule type" value="Genomic_DNA"/>
</dbReference>
<organism evidence="2 3">
    <name type="scientific">Paramecium primaurelia</name>
    <dbReference type="NCBI Taxonomy" id="5886"/>
    <lineage>
        <taxon>Eukaryota</taxon>
        <taxon>Sar</taxon>
        <taxon>Alveolata</taxon>
        <taxon>Ciliophora</taxon>
        <taxon>Intramacronucleata</taxon>
        <taxon>Oligohymenophorea</taxon>
        <taxon>Peniculida</taxon>
        <taxon>Parameciidae</taxon>
        <taxon>Paramecium</taxon>
    </lineage>
</organism>
<feature type="transmembrane region" description="Helical" evidence="1">
    <location>
        <begin position="30"/>
        <end position="48"/>
    </location>
</feature>
<name>A0A8S1NJG1_PARPR</name>
<dbReference type="OMA" id="FYYARRY"/>
<evidence type="ECO:0008006" key="4">
    <source>
        <dbReference type="Google" id="ProtNLM"/>
    </source>
</evidence>
<dbReference type="Proteomes" id="UP000688137">
    <property type="component" value="Unassembled WGS sequence"/>
</dbReference>
<keyword evidence="1" id="KW-0472">Membrane</keyword>
<sequence length="1496" mass="177087">MLKEVFVKFAFRLISNSITVEQEYEVSQQLINFFGLLGALLPFSYAVVPNYKIFFGDESFIFLAKLVRPYLFFNQQEVTQGLLSYLFYFGILISFVNIGLQGANTQYLIKLNHKFSFISKTAFLMNQIFDVYLFNIIVEVILLQEKAYSYIITSIYCCILFYRIALTKVSIIFKYYTFNHQNQSFYYYCIQILNITQILLYVQSSESKFLQLLQVAISIIICSLNIANILTYLPQTNLSLLKLQLPTYLNSGFFCFGVLINQFQDVENHSPQMLFILLWPFWIKISQYQFENLLIVSQDLENYQNKIIHIFYQNQFDEVNIKTVFYKRNQSQKVFKLNELFKKKGKNKTNFNILEKIKIKDQQQHFSLLLLFEDYFGAYEYITKEITSTSIIQQIKFDICSLKCKLELKQQMIMYSQTLHNKVFNLDVENFIKVEQKSQELNDQLIRDCQLKIKYLSLMNKNEIQRSKLEKQANLCIQKFEKIIFEIELLYKQFPLKRYQRYLIFAYAELCNDFLQAIRVMNLTSFNDEAIYTKILSLTLDFYSIKTIYLITNLENRKILKVSSNYKNVMKSHITKLEEIIPKGVKEYHEEMINNFLKTGESNFFQETTSTFYQNEDFITPITIINDVFIQNNHINSITIATVPNEDSITLIVDANLNISGITRGFLDSLEISHDFCKYLTGINIGLVIPEFIELSQNDQVQYLELRFLSGFQLQKYLDLIQRNLNSKQQQILINDLWHDKSKLDTYISHCNIIKSKYGFYKVNFNYIKNKIKVPMRNLTLKTYAQISVHDKDDMDEQVNIISPYEQQDYLMEKQEAEAFGINKSEVLLSGRDHQTLALIDVDKDVEFHNIRNNQQTMIRPTTFQNIFQSQQDIADEEEQQSYSIEENNKKQYYSVKNISKYGIFEKIRQNNKISKSSRLLVIVLIFNQVLFLNQILISIISSLNVLDQNNVDIDLLQIKYYLFQPVESFIVTRYTIINYNAQFSAKAITKNQLDKYLVFPNSNLNLGFDDVQSNQAAILNRLTLQDFLAEYYDFYIYIKTDVGELYNITMRQSLSILINYQYTFKAAYKYDGRTVSDSPYIFYSYRNLLTLYNAFDLLNQQLFIQTNLRIELDLDKELTLFYPFIILQIIFLGLEIYFQNKNEQFLSKFFLLLLYCDQQVIQQDIKRLNKFVEMYNNKSEQILPIQFKIENKEDEIAEYKNHSVITSIKQTEKQRSIKLTIRNKYIILLFQSIILISFGLLKYFVMKNYQNKYEPTCKFYLEMSHLGTNIPTIYAMREVLYYRWRYPFYKDEEISQILLQVETCLQQVQNFTFYLSQIQMDEFVLSHNFYQYLEELSNSNLCDMLSQDLITKSKDLCFSTLGGSLQKGLQGALVFVYSSINNEKQINLFLNKTENTVNELEGVFILSELIKKVNVAFKDDFLSQAKLVQDSLFIISIIYLLFMITTLVIIFAIINPYLFKQFYYARRYLYLIPQVVIYGDAAFERQMKLLFKISS</sequence>
<feature type="transmembrane region" description="Helical" evidence="1">
    <location>
        <begin position="82"/>
        <end position="100"/>
    </location>
</feature>
<feature type="transmembrane region" description="Helical" evidence="1">
    <location>
        <begin position="245"/>
        <end position="263"/>
    </location>
</feature>
<protein>
    <recommendedName>
        <fullName evidence="4">Transmembrane protein</fullName>
    </recommendedName>
</protein>
<feature type="transmembrane region" description="Helical" evidence="1">
    <location>
        <begin position="1121"/>
        <end position="1139"/>
    </location>
</feature>
<gene>
    <name evidence="2" type="ORF">PPRIM_AZ9-3.1.T0840008</name>
</gene>
<feature type="transmembrane region" description="Helical" evidence="1">
    <location>
        <begin position="147"/>
        <end position="165"/>
    </location>
</feature>
<proteinExistence type="predicted"/>
<keyword evidence="1" id="KW-1133">Transmembrane helix</keyword>
<reference evidence="2" key="1">
    <citation type="submission" date="2021-01" db="EMBL/GenBank/DDBJ databases">
        <authorList>
            <consortium name="Genoscope - CEA"/>
            <person name="William W."/>
        </authorList>
    </citation>
    <scope>NUCLEOTIDE SEQUENCE</scope>
</reference>
<evidence type="ECO:0000256" key="1">
    <source>
        <dbReference type="SAM" id="Phobius"/>
    </source>
</evidence>
<feature type="transmembrane region" description="Helical" evidence="1">
    <location>
        <begin position="121"/>
        <end position="141"/>
    </location>
</feature>
<comment type="caution">
    <text evidence="2">The sequence shown here is derived from an EMBL/GenBank/DDBJ whole genome shotgun (WGS) entry which is preliminary data.</text>
</comment>
<accession>A0A8S1NJG1</accession>
<feature type="transmembrane region" description="Helical" evidence="1">
    <location>
        <begin position="209"/>
        <end position="233"/>
    </location>
</feature>
<evidence type="ECO:0000313" key="3">
    <source>
        <dbReference type="Proteomes" id="UP000688137"/>
    </source>
</evidence>
<feature type="transmembrane region" description="Helical" evidence="1">
    <location>
        <begin position="1226"/>
        <end position="1246"/>
    </location>
</feature>
<feature type="transmembrane region" description="Helical" evidence="1">
    <location>
        <begin position="185"/>
        <end position="203"/>
    </location>
</feature>
<feature type="transmembrane region" description="Helical" evidence="1">
    <location>
        <begin position="1433"/>
        <end position="1460"/>
    </location>
</feature>
<evidence type="ECO:0000313" key="2">
    <source>
        <dbReference type="EMBL" id="CAD8089573.1"/>
    </source>
</evidence>
<keyword evidence="3" id="KW-1185">Reference proteome</keyword>